<dbReference type="Proteomes" id="UP001287356">
    <property type="component" value="Unassembled WGS sequence"/>
</dbReference>
<dbReference type="AlphaFoldDB" id="A0AAE0KJA6"/>
<evidence type="ECO:0000313" key="2">
    <source>
        <dbReference type="EMBL" id="KAK3377011.1"/>
    </source>
</evidence>
<reference evidence="2" key="2">
    <citation type="submission" date="2023-06" db="EMBL/GenBank/DDBJ databases">
        <authorList>
            <consortium name="Lawrence Berkeley National Laboratory"/>
            <person name="Haridas S."/>
            <person name="Hensen N."/>
            <person name="Bonometti L."/>
            <person name="Westerberg I."/>
            <person name="Brannstrom I.O."/>
            <person name="Guillou S."/>
            <person name="Cros-Aarteil S."/>
            <person name="Calhoun S."/>
            <person name="Kuo A."/>
            <person name="Mondo S."/>
            <person name="Pangilinan J."/>
            <person name="Riley R."/>
            <person name="Labutti K."/>
            <person name="Andreopoulos B."/>
            <person name="Lipzen A."/>
            <person name="Chen C."/>
            <person name="Yanf M."/>
            <person name="Daum C."/>
            <person name="Ng V."/>
            <person name="Clum A."/>
            <person name="Steindorff A."/>
            <person name="Ohm R."/>
            <person name="Martin F."/>
            <person name="Silar P."/>
            <person name="Natvig D."/>
            <person name="Lalanne C."/>
            <person name="Gautier V."/>
            <person name="Ament-Velasquez S.L."/>
            <person name="Kruys A."/>
            <person name="Hutchinson M.I."/>
            <person name="Powell A.J."/>
            <person name="Barry K."/>
            <person name="Miller A.N."/>
            <person name="Grigoriev I.V."/>
            <person name="Debuchy R."/>
            <person name="Gladieux P."/>
            <person name="Thoren M.H."/>
            <person name="Johannesson H."/>
        </authorList>
    </citation>
    <scope>NUCLEOTIDE SEQUENCE</scope>
    <source>
        <strain evidence="2">CBS 958.72</strain>
    </source>
</reference>
<organism evidence="2 3">
    <name type="scientific">Lasiosphaeria ovina</name>
    <dbReference type="NCBI Taxonomy" id="92902"/>
    <lineage>
        <taxon>Eukaryota</taxon>
        <taxon>Fungi</taxon>
        <taxon>Dikarya</taxon>
        <taxon>Ascomycota</taxon>
        <taxon>Pezizomycotina</taxon>
        <taxon>Sordariomycetes</taxon>
        <taxon>Sordariomycetidae</taxon>
        <taxon>Sordariales</taxon>
        <taxon>Lasiosphaeriaceae</taxon>
        <taxon>Lasiosphaeria</taxon>
    </lineage>
</organism>
<proteinExistence type="predicted"/>
<sequence length="214" mass="23089">MSMPRAGRAECVLAGRVVQTKLRGWQHSACVATHPSISLSGPPKAKIKQGCRWQEIAANRRKAARRIAALPVELPAQVPMPLGGDDADDTRPPTTSHFRPVCRRRCSGQHHSPTKKRLGLPHLSPRPKWNRGVGHPALSGLPLANSGWARAGLFVGEPALRPSTRRHGLTSRLVVPACMSVIPATPYEFQSCNAPCAHARTVPLNLDCAQIGEA</sequence>
<keyword evidence="3" id="KW-1185">Reference proteome</keyword>
<protein>
    <submittedName>
        <fullName evidence="2">Uncharacterized protein</fullName>
    </submittedName>
</protein>
<accession>A0AAE0KJA6</accession>
<comment type="caution">
    <text evidence="2">The sequence shown here is derived from an EMBL/GenBank/DDBJ whole genome shotgun (WGS) entry which is preliminary data.</text>
</comment>
<gene>
    <name evidence="2" type="ORF">B0T24DRAFT_234068</name>
</gene>
<dbReference type="EMBL" id="JAULSN010000003">
    <property type="protein sequence ID" value="KAK3377011.1"/>
    <property type="molecule type" value="Genomic_DNA"/>
</dbReference>
<name>A0AAE0KJA6_9PEZI</name>
<evidence type="ECO:0000313" key="3">
    <source>
        <dbReference type="Proteomes" id="UP001287356"/>
    </source>
</evidence>
<reference evidence="2" key="1">
    <citation type="journal article" date="2023" name="Mol. Phylogenet. Evol.">
        <title>Genome-scale phylogeny and comparative genomics of the fungal order Sordariales.</title>
        <authorList>
            <person name="Hensen N."/>
            <person name="Bonometti L."/>
            <person name="Westerberg I."/>
            <person name="Brannstrom I.O."/>
            <person name="Guillou S."/>
            <person name="Cros-Aarteil S."/>
            <person name="Calhoun S."/>
            <person name="Haridas S."/>
            <person name="Kuo A."/>
            <person name="Mondo S."/>
            <person name="Pangilinan J."/>
            <person name="Riley R."/>
            <person name="LaButti K."/>
            <person name="Andreopoulos B."/>
            <person name="Lipzen A."/>
            <person name="Chen C."/>
            <person name="Yan M."/>
            <person name="Daum C."/>
            <person name="Ng V."/>
            <person name="Clum A."/>
            <person name="Steindorff A."/>
            <person name="Ohm R.A."/>
            <person name="Martin F."/>
            <person name="Silar P."/>
            <person name="Natvig D.O."/>
            <person name="Lalanne C."/>
            <person name="Gautier V."/>
            <person name="Ament-Velasquez S.L."/>
            <person name="Kruys A."/>
            <person name="Hutchinson M.I."/>
            <person name="Powell A.J."/>
            <person name="Barry K."/>
            <person name="Miller A.N."/>
            <person name="Grigoriev I.V."/>
            <person name="Debuchy R."/>
            <person name="Gladieux P."/>
            <person name="Hiltunen Thoren M."/>
            <person name="Johannesson H."/>
        </authorList>
    </citation>
    <scope>NUCLEOTIDE SEQUENCE</scope>
    <source>
        <strain evidence="2">CBS 958.72</strain>
    </source>
</reference>
<feature type="region of interest" description="Disordered" evidence="1">
    <location>
        <begin position="78"/>
        <end position="127"/>
    </location>
</feature>
<evidence type="ECO:0000256" key="1">
    <source>
        <dbReference type="SAM" id="MobiDB-lite"/>
    </source>
</evidence>
<feature type="compositionally biased region" description="Basic residues" evidence="1">
    <location>
        <begin position="100"/>
        <end position="119"/>
    </location>
</feature>